<keyword evidence="2" id="KW-0479">Metal-binding</keyword>
<accession>A0AAV8WNM1</accession>
<dbReference type="Pfam" id="PF13359">
    <property type="entry name" value="DDE_Tnp_4"/>
    <property type="match status" value="1"/>
</dbReference>
<evidence type="ECO:0000256" key="2">
    <source>
        <dbReference type="ARBA" id="ARBA00022723"/>
    </source>
</evidence>
<reference evidence="4" key="1">
    <citation type="journal article" date="2023" name="Insect Mol. Biol.">
        <title>Genome sequencing provides insights into the evolution of gene families encoding plant cell wall-degrading enzymes in longhorned beetles.</title>
        <authorList>
            <person name="Shin N.R."/>
            <person name="Okamura Y."/>
            <person name="Kirsch R."/>
            <person name="Pauchet Y."/>
        </authorList>
    </citation>
    <scope>NUCLEOTIDE SEQUENCE</scope>
    <source>
        <strain evidence="4">RBIC_L_NR</strain>
    </source>
</reference>
<dbReference type="Proteomes" id="UP001162156">
    <property type="component" value="Unassembled WGS sequence"/>
</dbReference>
<proteinExistence type="predicted"/>
<gene>
    <name evidence="4" type="ORF">NQ314_019344</name>
</gene>
<name>A0AAV8WNM1_9CUCU</name>
<comment type="cofactor">
    <cofactor evidence="1">
        <name>a divalent metal cation</name>
        <dbReference type="ChEBI" id="CHEBI:60240"/>
    </cofactor>
</comment>
<sequence>MPVLLPPPSETDIKEKAEEFRNLNFPNAIAAIDGKHVRIVCPEKGGSLFFNYKSYFSIVLLALVDANYKFINVDIGSYGKEGDAGIFAKSQI</sequence>
<dbReference type="AlphaFoldDB" id="A0AAV8WNM1"/>
<protein>
    <recommendedName>
        <fullName evidence="3">DDE Tnp4 domain-containing protein</fullName>
    </recommendedName>
</protein>
<dbReference type="EMBL" id="JANEYF010005463">
    <property type="protein sequence ID" value="KAJ8928118.1"/>
    <property type="molecule type" value="Genomic_DNA"/>
</dbReference>
<evidence type="ECO:0000256" key="1">
    <source>
        <dbReference type="ARBA" id="ARBA00001968"/>
    </source>
</evidence>
<evidence type="ECO:0000313" key="4">
    <source>
        <dbReference type="EMBL" id="KAJ8928118.1"/>
    </source>
</evidence>
<feature type="domain" description="DDE Tnp4" evidence="3">
    <location>
        <begin position="32"/>
        <end position="92"/>
    </location>
</feature>
<evidence type="ECO:0000313" key="5">
    <source>
        <dbReference type="Proteomes" id="UP001162156"/>
    </source>
</evidence>
<evidence type="ECO:0000259" key="3">
    <source>
        <dbReference type="Pfam" id="PF13359"/>
    </source>
</evidence>
<dbReference type="InterPro" id="IPR027806">
    <property type="entry name" value="HARBI1_dom"/>
</dbReference>
<dbReference type="GO" id="GO:0046872">
    <property type="term" value="F:metal ion binding"/>
    <property type="evidence" value="ECO:0007669"/>
    <property type="project" value="UniProtKB-KW"/>
</dbReference>
<organism evidence="4 5">
    <name type="scientific">Rhamnusium bicolor</name>
    <dbReference type="NCBI Taxonomy" id="1586634"/>
    <lineage>
        <taxon>Eukaryota</taxon>
        <taxon>Metazoa</taxon>
        <taxon>Ecdysozoa</taxon>
        <taxon>Arthropoda</taxon>
        <taxon>Hexapoda</taxon>
        <taxon>Insecta</taxon>
        <taxon>Pterygota</taxon>
        <taxon>Neoptera</taxon>
        <taxon>Endopterygota</taxon>
        <taxon>Coleoptera</taxon>
        <taxon>Polyphaga</taxon>
        <taxon>Cucujiformia</taxon>
        <taxon>Chrysomeloidea</taxon>
        <taxon>Cerambycidae</taxon>
        <taxon>Lepturinae</taxon>
        <taxon>Rhagiini</taxon>
        <taxon>Rhamnusium</taxon>
    </lineage>
</organism>
<keyword evidence="5" id="KW-1185">Reference proteome</keyword>
<comment type="caution">
    <text evidence="4">The sequence shown here is derived from an EMBL/GenBank/DDBJ whole genome shotgun (WGS) entry which is preliminary data.</text>
</comment>